<feature type="domain" description="Orn/Lys/Arg decarboxylase C-terminal" evidence="7">
    <location>
        <begin position="447"/>
        <end position="505"/>
    </location>
</feature>
<protein>
    <submittedName>
        <fullName evidence="8">Aminotransferase class I/II-fold pyridoxal phosphate-dependent enzyme</fullName>
    </submittedName>
</protein>
<name>A0ABS5CMF7_9BACL</name>
<dbReference type="PANTHER" id="PTHR43277">
    <property type="entry name" value="ARGININE DECARBOXYLASE"/>
    <property type="match status" value="1"/>
</dbReference>
<keyword evidence="8" id="KW-0808">Transferase</keyword>
<sequence length="522" mass="56845">MDYDERKKKLKQEESCLADTKSRQWHAPLFDTLTALQQSNPVSFHVPGHKYGQSLGHMAGMNDDALRAFQSIMKIDVTEISGTDDLHAPSGIIQEAQTLAAEVFGAEQTFFLVGGSTVGNLAMLLAACGPGDLVIVQRNAHKSVLNGLKLAGANAVFIMPRKDAGSNLDVLPDILQIEEAMTKYPEAKAVFLTNPSYYGLSIDLEPYANQIHANGMLLLVDEAHGAHYGLHPAFPRSAIQAGADAVVQSTHKTLPALTMGAMLHVQGPRINTMALADALRMVQSSSPSYPIMASLDMTRAMLQTYGCDLFEQGIQAARVFRGWIKGQSAYETIMLDDEQGHPSSAAAIKVDPIRVVLREAQGRLSGFDLQQRLEQYGCYAEMADLRYVVLLFGLAASDSDVSRLQQALLAIAEEIEREGLEAKANLHMAIDHHRTMSEPVAFTRSGVKQASNGTETIPLSNSAGRYTVEAVIPYPPGIPLLYEGERITEETIHYIQQLMQHGARCQGATDPTMQTITVLRTG</sequence>
<reference evidence="8 9" key="1">
    <citation type="submission" date="2021-04" db="EMBL/GenBank/DDBJ databases">
        <title>Paenibacillus sp. DLE-14 whole genome sequence.</title>
        <authorList>
            <person name="Ham Y.J."/>
        </authorList>
    </citation>
    <scope>NUCLEOTIDE SEQUENCE [LARGE SCALE GENOMIC DNA]</scope>
    <source>
        <strain evidence="8 9">DLE-14</strain>
    </source>
</reference>
<keyword evidence="4" id="KW-0663">Pyridoxal phosphate</keyword>
<comment type="cofactor">
    <cofactor evidence="1">
        <name>pyridoxal 5'-phosphate</name>
        <dbReference type="ChEBI" id="CHEBI:597326"/>
    </cofactor>
</comment>
<organism evidence="8 9">
    <name type="scientific">Paenibacillus lignilyticus</name>
    <dbReference type="NCBI Taxonomy" id="1172615"/>
    <lineage>
        <taxon>Bacteria</taxon>
        <taxon>Bacillati</taxon>
        <taxon>Bacillota</taxon>
        <taxon>Bacilli</taxon>
        <taxon>Bacillales</taxon>
        <taxon>Paenibacillaceae</taxon>
        <taxon>Paenibacillus</taxon>
    </lineage>
</organism>
<evidence type="ECO:0000313" key="9">
    <source>
        <dbReference type="Proteomes" id="UP000673394"/>
    </source>
</evidence>
<gene>
    <name evidence="8" type="ORF">I8J30_30660</name>
</gene>
<dbReference type="Gene3D" id="3.90.105.10">
    <property type="entry name" value="Molybdopterin biosynthesis moea protein, domain 2"/>
    <property type="match status" value="1"/>
</dbReference>
<dbReference type="Gene3D" id="3.40.640.10">
    <property type="entry name" value="Type I PLP-dependent aspartate aminotransferase-like (Major domain)"/>
    <property type="match status" value="1"/>
</dbReference>
<keyword evidence="3" id="KW-0210">Decarboxylase</keyword>
<dbReference type="EMBL" id="JAGKSP010000029">
    <property type="protein sequence ID" value="MBP3967050.1"/>
    <property type="molecule type" value="Genomic_DNA"/>
</dbReference>
<keyword evidence="5" id="KW-0456">Lyase</keyword>
<evidence type="ECO:0000313" key="8">
    <source>
        <dbReference type="EMBL" id="MBP3967050.1"/>
    </source>
</evidence>
<dbReference type="InterPro" id="IPR008286">
    <property type="entry name" value="Prn/Lys/Arg_de-COase_C"/>
</dbReference>
<dbReference type="PANTHER" id="PTHR43277:SF3">
    <property type="entry name" value="DECARBOXYLASE, PUTATIVE-RELATED"/>
    <property type="match status" value="1"/>
</dbReference>
<dbReference type="SUPFAM" id="SSF55904">
    <property type="entry name" value="Ornithine decarboxylase C-terminal domain"/>
    <property type="match status" value="1"/>
</dbReference>
<dbReference type="Pfam" id="PF03711">
    <property type="entry name" value="OKR_DC_1_C"/>
    <property type="match status" value="1"/>
</dbReference>
<keyword evidence="9" id="KW-1185">Reference proteome</keyword>
<evidence type="ECO:0000256" key="3">
    <source>
        <dbReference type="ARBA" id="ARBA00022793"/>
    </source>
</evidence>
<dbReference type="InterPro" id="IPR036633">
    <property type="entry name" value="Prn/Lys/Arg_de-COase_C_sf"/>
</dbReference>
<dbReference type="InterPro" id="IPR052357">
    <property type="entry name" value="Orn_Lys_Arg_decarboxylase-I"/>
</dbReference>
<evidence type="ECO:0000256" key="4">
    <source>
        <dbReference type="ARBA" id="ARBA00022898"/>
    </source>
</evidence>
<keyword evidence="8" id="KW-0032">Aminotransferase</keyword>
<dbReference type="SUPFAM" id="SSF53383">
    <property type="entry name" value="PLP-dependent transferases"/>
    <property type="match status" value="1"/>
</dbReference>
<dbReference type="InterPro" id="IPR015424">
    <property type="entry name" value="PyrdxlP-dep_Trfase"/>
</dbReference>
<evidence type="ECO:0000256" key="2">
    <source>
        <dbReference type="ARBA" id="ARBA00010671"/>
    </source>
</evidence>
<proteinExistence type="inferred from homology"/>
<evidence type="ECO:0000256" key="1">
    <source>
        <dbReference type="ARBA" id="ARBA00001933"/>
    </source>
</evidence>
<feature type="domain" description="Orn/Lys/Arg decarboxylases family 1 pyridoxal-P attachment site" evidence="6">
    <location>
        <begin position="28"/>
        <end position="396"/>
    </location>
</feature>
<evidence type="ECO:0000256" key="5">
    <source>
        <dbReference type="ARBA" id="ARBA00023239"/>
    </source>
</evidence>
<dbReference type="InterPro" id="IPR015421">
    <property type="entry name" value="PyrdxlP-dep_Trfase_major"/>
</dbReference>
<dbReference type="Pfam" id="PF01276">
    <property type="entry name" value="OKR_DC_1"/>
    <property type="match status" value="1"/>
</dbReference>
<comment type="caution">
    <text evidence="8">The sequence shown here is derived from an EMBL/GenBank/DDBJ whole genome shotgun (WGS) entry which is preliminary data.</text>
</comment>
<accession>A0ABS5CMF7</accession>
<comment type="similarity">
    <text evidence="2">Belongs to the Orn/Lys/Arg decarboxylase class-I family.</text>
</comment>
<dbReference type="GO" id="GO:0008483">
    <property type="term" value="F:transaminase activity"/>
    <property type="evidence" value="ECO:0007669"/>
    <property type="project" value="UniProtKB-KW"/>
</dbReference>
<evidence type="ECO:0000259" key="6">
    <source>
        <dbReference type="Pfam" id="PF01276"/>
    </source>
</evidence>
<dbReference type="InterPro" id="IPR000310">
    <property type="entry name" value="Orn/Lys/Arg_deCO2ase_major_dom"/>
</dbReference>
<dbReference type="Proteomes" id="UP000673394">
    <property type="component" value="Unassembled WGS sequence"/>
</dbReference>
<evidence type="ECO:0000259" key="7">
    <source>
        <dbReference type="Pfam" id="PF03711"/>
    </source>
</evidence>